<proteinExistence type="predicted"/>
<reference evidence="2 3" key="1">
    <citation type="submission" date="2013-09" db="EMBL/GenBank/DDBJ databases">
        <title>Corchorus capsularis genome sequencing.</title>
        <authorList>
            <person name="Alam M."/>
            <person name="Haque M.S."/>
            <person name="Islam M.S."/>
            <person name="Emdad E.M."/>
            <person name="Islam M.M."/>
            <person name="Ahmed B."/>
            <person name="Halim A."/>
            <person name="Hossen Q.M.M."/>
            <person name="Hossain M.Z."/>
            <person name="Ahmed R."/>
            <person name="Khan M.M."/>
            <person name="Islam R."/>
            <person name="Rashid M.M."/>
            <person name="Khan S.A."/>
            <person name="Rahman M.S."/>
            <person name="Alam M."/>
        </authorList>
    </citation>
    <scope>NUCLEOTIDE SEQUENCE [LARGE SCALE GENOMIC DNA]</scope>
    <source>
        <strain evidence="3">cv. CVL-1</strain>
        <tissue evidence="2">Whole seedling</tissue>
    </source>
</reference>
<name>A0A1R3GV82_COCAP</name>
<dbReference type="Gramene" id="OMO62025">
    <property type="protein sequence ID" value="OMO62025"/>
    <property type="gene ID" value="CCACVL1_23070"/>
</dbReference>
<feature type="region of interest" description="Disordered" evidence="1">
    <location>
        <begin position="1"/>
        <end position="67"/>
    </location>
</feature>
<accession>A0A1R3GV82</accession>
<organism evidence="2 3">
    <name type="scientific">Corchorus capsularis</name>
    <name type="common">Jute</name>
    <dbReference type="NCBI Taxonomy" id="210143"/>
    <lineage>
        <taxon>Eukaryota</taxon>
        <taxon>Viridiplantae</taxon>
        <taxon>Streptophyta</taxon>
        <taxon>Embryophyta</taxon>
        <taxon>Tracheophyta</taxon>
        <taxon>Spermatophyta</taxon>
        <taxon>Magnoliopsida</taxon>
        <taxon>eudicotyledons</taxon>
        <taxon>Gunneridae</taxon>
        <taxon>Pentapetalae</taxon>
        <taxon>rosids</taxon>
        <taxon>malvids</taxon>
        <taxon>Malvales</taxon>
        <taxon>Malvaceae</taxon>
        <taxon>Grewioideae</taxon>
        <taxon>Apeibeae</taxon>
        <taxon>Corchorus</taxon>
    </lineage>
</organism>
<dbReference type="AlphaFoldDB" id="A0A1R3GV82"/>
<gene>
    <name evidence="2" type="ORF">CCACVL1_23070</name>
</gene>
<dbReference type="EMBL" id="AWWV01013355">
    <property type="protein sequence ID" value="OMO62025.1"/>
    <property type="molecule type" value="Genomic_DNA"/>
</dbReference>
<evidence type="ECO:0000313" key="3">
    <source>
        <dbReference type="Proteomes" id="UP000188268"/>
    </source>
</evidence>
<keyword evidence="3" id="KW-1185">Reference proteome</keyword>
<comment type="caution">
    <text evidence="2">The sequence shown here is derived from an EMBL/GenBank/DDBJ whole genome shotgun (WGS) entry which is preliminary data.</text>
</comment>
<sequence length="83" mass="8908">MEMKLPQSKCHSYRHLSSITIPSLRPSPPPSARIFHSPRGPSPSEFNGGGRNENRNTSCLQGGLSKGATCHAYGKDLATSKVS</sequence>
<dbReference type="Proteomes" id="UP000188268">
    <property type="component" value="Unassembled WGS sequence"/>
</dbReference>
<protein>
    <submittedName>
        <fullName evidence="2">Phosphatidylinositol 3</fullName>
    </submittedName>
</protein>
<evidence type="ECO:0000313" key="2">
    <source>
        <dbReference type="EMBL" id="OMO62025.1"/>
    </source>
</evidence>
<evidence type="ECO:0000256" key="1">
    <source>
        <dbReference type="SAM" id="MobiDB-lite"/>
    </source>
</evidence>